<keyword evidence="5" id="KW-1185">Reference proteome</keyword>
<gene>
    <name evidence="4" type="ORF">ACG00X_13005</name>
</gene>
<dbReference type="Pfam" id="PF00271">
    <property type="entry name" value="Helicase_C"/>
    <property type="match status" value="1"/>
</dbReference>
<proteinExistence type="predicted"/>
<feature type="domain" description="Helicase ATP-binding" evidence="2">
    <location>
        <begin position="967"/>
        <end position="1124"/>
    </location>
</feature>
<dbReference type="InterPro" id="IPR000330">
    <property type="entry name" value="SNF2_N"/>
</dbReference>
<dbReference type="InterPro" id="IPR049730">
    <property type="entry name" value="SNF2/RAD54-like_C"/>
</dbReference>
<dbReference type="Proteomes" id="UP001606305">
    <property type="component" value="Unassembled WGS sequence"/>
</dbReference>
<dbReference type="PROSITE" id="PS51194">
    <property type="entry name" value="HELICASE_CTER"/>
    <property type="match status" value="1"/>
</dbReference>
<dbReference type="SMART" id="SM00490">
    <property type="entry name" value="HELICc"/>
    <property type="match status" value="1"/>
</dbReference>
<dbReference type="CDD" id="cd18793">
    <property type="entry name" value="SF2_C_SNF"/>
    <property type="match status" value="1"/>
</dbReference>
<reference evidence="4 5" key="1">
    <citation type="submission" date="2024-09" db="EMBL/GenBank/DDBJ databases">
        <title>Novel species of the genus Pelomonas and Roseateles isolated from streams.</title>
        <authorList>
            <person name="Lu H."/>
        </authorList>
    </citation>
    <scope>NUCLEOTIDE SEQUENCE [LARGE SCALE GENOMIC DNA]</scope>
    <source>
        <strain evidence="4 5">BYS96W</strain>
    </source>
</reference>
<dbReference type="InterPro" id="IPR001650">
    <property type="entry name" value="Helicase_C-like"/>
</dbReference>
<name>A0ABW7G760_9BURK</name>
<dbReference type="InterPro" id="IPR027417">
    <property type="entry name" value="P-loop_NTPase"/>
</dbReference>
<protein>
    <submittedName>
        <fullName evidence="4">SNF2-related protein</fullName>
    </submittedName>
</protein>
<dbReference type="EMBL" id="JBIGIA010000009">
    <property type="protein sequence ID" value="MFG6457753.1"/>
    <property type="molecule type" value="Genomic_DNA"/>
</dbReference>
<evidence type="ECO:0000313" key="4">
    <source>
        <dbReference type="EMBL" id="MFG6457753.1"/>
    </source>
</evidence>
<dbReference type="SUPFAM" id="SSF52540">
    <property type="entry name" value="P-loop containing nucleoside triphosphate hydrolases"/>
    <property type="match status" value="2"/>
</dbReference>
<accession>A0ABW7G760</accession>
<organism evidence="4 5">
    <name type="scientific">Pelomonas nitida</name>
    <dbReference type="NCBI Taxonomy" id="3299027"/>
    <lineage>
        <taxon>Bacteria</taxon>
        <taxon>Pseudomonadati</taxon>
        <taxon>Pseudomonadota</taxon>
        <taxon>Betaproteobacteria</taxon>
        <taxon>Burkholderiales</taxon>
        <taxon>Sphaerotilaceae</taxon>
        <taxon>Roseateles</taxon>
    </lineage>
</organism>
<dbReference type="CDD" id="cd18012">
    <property type="entry name" value="DEXQc_arch_SWI2_SNF2"/>
    <property type="match status" value="1"/>
</dbReference>
<dbReference type="PROSITE" id="PS51192">
    <property type="entry name" value="HELICASE_ATP_BIND_1"/>
    <property type="match status" value="1"/>
</dbReference>
<dbReference type="InterPro" id="IPR014001">
    <property type="entry name" value="Helicase_ATP-bd"/>
</dbReference>
<dbReference type="Gene3D" id="3.40.50.300">
    <property type="entry name" value="P-loop containing nucleotide triphosphate hydrolases"/>
    <property type="match status" value="1"/>
</dbReference>
<evidence type="ECO:0000313" key="5">
    <source>
        <dbReference type="Proteomes" id="UP001606305"/>
    </source>
</evidence>
<comment type="caution">
    <text evidence="4">The sequence shown here is derived from an EMBL/GenBank/DDBJ whole genome shotgun (WGS) entry which is preliminary data.</text>
</comment>
<dbReference type="SMART" id="SM00487">
    <property type="entry name" value="DEXDc"/>
    <property type="match status" value="1"/>
</dbReference>
<evidence type="ECO:0000256" key="1">
    <source>
        <dbReference type="ARBA" id="ARBA00022801"/>
    </source>
</evidence>
<dbReference type="InterPro" id="IPR038718">
    <property type="entry name" value="SNF2-like_sf"/>
</dbReference>
<evidence type="ECO:0000259" key="2">
    <source>
        <dbReference type="PROSITE" id="PS51192"/>
    </source>
</evidence>
<evidence type="ECO:0000259" key="3">
    <source>
        <dbReference type="PROSITE" id="PS51194"/>
    </source>
</evidence>
<dbReference type="RefSeq" id="WP_394488609.1">
    <property type="nucleotide sequence ID" value="NZ_JBIGIA010000009.1"/>
</dbReference>
<dbReference type="PANTHER" id="PTHR10799">
    <property type="entry name" value="SNF2/RAD54 HELICASE FAMILY"/>
    <property type="match status" value="1"/>
</dbReference>
<sequence length="1412" mass="152861">MARSPIDNSLKFTLPDGTVISAEDMLRKARELRQAGKHTAPPAAAPALPPQDLQHLLDALLLLGGPASITSVMQWLSLTGHERSDGGRFDQTSVRDGLQTLVAQGRAENQLGRGTLARLDIDENGERFQALLEAPDAKDHWRRRLWMLGGSRGDWRDPIGWVSFRNTDDMLSALRLMIYSGMAADEFHEHLHRLPELLEPELHARAVLTPWRPGLLARIAPGLRDGLLGQLLDWLRIDSSVRAELRAWLRDTPGPLDIPLRARLAEADLLALDLDGAERYLKGLAGPGVTLLAATRALVAGRWAEACASFEAAIKTINAEARIRRGALSLDTARLYLLALLAQEDPKAWAQARKYAIAESGSRNPTAYTAWGLWAHGIGVRLGEDSFLDAAFQPNAPGDAEPVDRLLLCAWLGRPAPGWTPEQAQAVLAPLRPQHGLLAEYVDAALQRLQLGGATPTRIVSMLSQPRPAWRDALAAITALSDDGKPAATKAELAWQLKLDAAGRVHTLEPMEMTIGARGGVKFKAASLAKLKKQGAQRSRDNLVLRHIERDAWAGVHDLRLDVSAALVALIGHPHLMLADAPGQWVELSEGLPELEVRRTGDGEAAAFEFHLHPPLIANSEPYAGALFGAQADAERERRNAQRVMLEGPGRARLIRITPTQRRVAELVAQGWQVPAQATAELGAALQVLTGHFQLHSDADAGQRVAGDSRLHARLTPQGDGLALLLVAQPFGDFGPAVTPGEGRDRLMCLHEGVSLTTERNLALEAQHRADVIAALPFLDPEQPPDQPWLLAEAEEALAAVERLPTLPGIAALAWPKGKPVRVLPLEGEAVQIAVSTGRDWLALSGEARVDEGRVLGLQELLALSRSSKSRFVRLAEGHYLALSEQLRQQLRDLDALAQAKKGELQLPAAGAAWLEQGLAGMQLSGDKAWRARVDRLSAAAALQPQAPKSLRAELRSYQAEGFAWMSRLAAAGFGACLADDMGLGKTVQTLALLSERSALGAALVLAPTSVCGNWAAECATFAPGLNVQVYADAADRAALLKAAGPGDVIVASYALAQIDAEGFAARNWASLVLDEAQALKNAATKRAKSVAEFDADFRLALSGTPVENRLADLWSIMNLVNPGLLGTAQQFNERFAGPIERQQDAATRARLRRLVAPFLLRRTKTQVLQDLPPRTEIVHRVEPSEQERHFLEALRRDARAAVAAAAADPNRGAPMQVLAELMRLRRAACDPRLVSPELGLVGAKMAEFERIVRELVAGGHKALVFSQFTDYLDLLAERVTQMGLPFQRLDGSTPQAERTKRAAAFQRGEGEVFLISLKAGGFGLNLTMADYVLIVDPWWNPAAEDQASGRAHRMGQQRPVTVYRLVTAGSVEERIIELHRDKRGLAEGMLESDGQAAPLDAAALAALLEDE</sequence>
<dbReference type="Gene3D" id="3.40.50.10810">
    <property type="entry name" value="Tandem AAA-ATPase domain"/>
    <property type="match status" value="1"/>
</dbReference>
<feature type="domain" description="Helicase C-terminal" evidence="3">
    <location>
        <begin position="1248"/>
        <end position="1406"/>
    </location>
</feature>
<keyword evidence="1" id="KW-0378">Hydrolase</keyword>
<dbReference type="Pfam" id="PF00176">
    <property type="entry name" value="SNF2-rel_dom"/>
    <property type="match status" value="1"/>
</dbReference>